<keyword evidence="5" id="KW-0479">Metal-binding</keyword>
<evidence type="ECO:0000259" key="14">
    <source>
        <dbReference type="Pfam" id="PF00694"/>
    </source>
</evidence>
<dbReference type="GO" id="GO:0006099">
    <property type="term" value="P:tricarboxylic acid cycle"/>
    <property type="evidence" value="ECO:0007669"/>
    <property type="project" value="UniProtKB-UniPathway"/>
</dbReference>
<dbReference type="GO" id="GO:0003994">
    <property type="term" value="F:aconitate hydratase activity"/>
    <property type="evidence" value="ECO:0007669"/>
    <property type="project" value="UniProtKB-EC"/>
</dbReference>
<comment type="function">
    <text evidence="11">Catalyzes the isomerization of citrate to isocitrate via cis-aconitate.</text>
</comment>
<evidence type="ECO:0000256" key="7">
    <source>
        <dbReference type="ARBA" id="ARBA00023004"/>
    </source>
</evidence>
<accession>A0A0K1JK19</accession>
<keyword evidence="6" id="KW-0694">RNA-binding</keyword>
<evidence type="ECO:0000256" key="2">
    <source>
        <dbReference type="ARBA" id="ARBA00004717"/>
    </source>
</evidence>
<keyword evidence="7 11" id="KW-0408">Iron</keyword>
<comment type="similarity">
    <text evidence="3 11">Belongs to the aconitase/IPM isomerase family.</text>
</comment>
<keyword evidence="8 11" id="KW-0411">Iron-sulfur</keyword>
<dbReference type="NCBIfam" id="TIGR01341">
    <property type="entry name" value="aconitase_1"/>
    <property type="match status" value="1"/>
</dbReference>
<dbReference type="InterPro" id="IPR015931">
    <property type="entry name" value="Acnase/IPM_dHydase_lsu_aba_1/3"/>
</dbReference>
<dbReference type="NCBIfam" id="NF009520">
    <property type="entry name" value="PRK12881.1"/>
    <property type="match status" value="1"/>
</dbReference>
<dbReference type="SUPFAM" id="SSF52016">
    <property type="entry name" value="LeuD/IlvD-like"/>
    <property type="match status" value="1"/>
</dbReference>
<evidence type="ECO:0000256" key="1">
    <source>
        <dbReference type="ARBA" id="ARBA00001966"/>
    </source>
</evidence>
<dbReference type="PATRIC" id="fig|571913.6.peg.3323"/>
<dbReference type="GO" id="GO:0019679">
    <property type="term" value="P:propionate metabolic process, methylcitrate cycle"/>
    <property type="evidence" value="ECO:0007669"/>
    <property type="project" value="UniProtKB-ARBA"/>
</dbReference>
<dbReference type="EMBL" id="CP011112">
    <property type="protein sequence ID" value="AKU17074.1"/>
    <property type="molecule type" value="Genomic_DNA"/>
</dbReference>
<evidence type="ECO:0000256" key="4">
    <source>
        <dbReference type="ARBA" id="ARBA00022532"/>
    </source>
</evidence>
<keyword evidence="11" id="KW-0004">4Fe-4S</keyword>
<proteinExistence type="inferred from homology"/>
<dbReference type="SUPFAM" id="SSF53732">
    <property type="entry name" value="Aconitase iron-sulfur domain"/>
    <property type="match status" value="1"/>
</dbReference>
<dbReference type="PROSITE" id="PS01244">
    <property type="entry name" value="ACONITASE_2"/>
    <property type="match status" value="1"/>
</dbReference>
<comment type="catalytic activity">
    <reaction evidence="10 11">
        <text>citrate = D-threo-isocitrate</text>
        <dbReference type="Rhea" id="RHEA:10336"/>
        <dbReference type="ChEBI" id="CHEBI:15562"/>
        <dbReference type="ChEBI" id="CHEBI:16947"/>
        <dbReference type="EC" id="4.2.1.3"/>
    </reaction>
</comment>
<dbReference type="UniPathway" id="UPA00946"/>
<dbReference type="STRING" id="571913.VV02_16390"/>
<evidence type="ECO:0000256" key="12">
    <source>
        <dbReference type="SAM" id="MobiDB-lite"/>
    </source>
</evidence>
<feature type="domain" description="Aconitase/3-isopropylmalate dehydratase large subunit alpha/beta/alpha" evidence="13">
    <location>
        <begin position="66"/>
        <end position="593"/>
    </location>
</feature>
<dbReference type="Gene3D" id="6.10.190.10">
    <property type="match status" value="1"/>
</dbReference>
<dbReference type="FunFam" id="3.30.499.10:FF:000002">
    <property type="entry name" value="Aconitate hydratase"/>
    <property type="match status" value="1"/>
</dbReference>
<evidence type="ECO:0000256" key="5">
    <source>
        <dbReference type="ARBA" id="ARBA00022723"/>
    </source>
</evidence>
<evidence type="ECO:0000256" key="9">
    <source>
        <dbReference type="ARBA" id="ARBA00023239"/>
    </source>
</evidence>
<dbReference type="UniPathway" id="UPA00223">
    <property type="reaction ID" value="UER00718"/>
</dbReference>
<comment type="cofactor">
    <cofactor evidence="1">
        <name>[4Fe-4S] cluster</name>
        <dbReference type="ChEBI" id="CHEBI:49883"/>
    </cofactor>
</comment>
<keyword evidence="16" id="KW-1185">Reference proteome</keyword>
<dbReference type="Gene3D" id="3.20.19.10">
    <property type="entry name" value="Aconitase, domain 4"/>
    <property type="match status" value="1"/>
</dbReference>
<evidence type="ECO:0000313" key="15">
    <source>
        <dbReference type="EMBL" id="AKU17074.1"/>
    </source>
</evidence>
<dbReference type="GO" id="GO:0051539">
    <property type="term" value="F:4 iron, 4 sulfur cluster binding"/>
    <property type="evidence" value="ECO:0007669"/>
    <property type="project" value="UniProtKB-KW"/>
</dbReference>
<dbReference type="FunFam" id="3.20.19.10:FF:000001">
    <property type="entry name" value="Aconitate hydratase"/>
    <property type="match status" value="1"/>
</dbReference>
<dbReference type="InterPro" id="IPR018136">
    <property type="entry name" value="Aconitase_4Fe-4S_BS"/>
</dbReference>
<evidence type="ECO:0000256" key="8">
    <source>
        <dbReference type="ARBA" id="ARBA00023014"/>
    </source>
</evidence>
<evidence type="ECO:0000256" key="11">
    <source>
        <dbReference type="RuleBase" id="RU361275"/>
    </source>
</evidence>
<dbReference type="Pfam" id="PF00330">
    <property type="entry name" value="Aconitase"/>
    <property type="match status" value="1"/>
</dbReference>
<sequence>MSPSTNSFGAQGTLSVGDQSYEIYRLNTVEGSENLPFSLKVLLENLLRTEDGANITADHIRALGGWDENAEPDIEIQFTPARVIMQDFTGVPCVVDLATMREAVVELGGDAKKINPLAPAEMVIDHSVIIDVFGRADAFERNVEIEYGRNKERYQFLRWGQTAFDDFKVVPPGTGIVHQVNIEHLARTVMVRDGRAYPDSCVGTDSHTTMVNGLGVLGWGVGGIEAEAAMLGQPVSMLIPRVVGFRLTGEIPSGATATDVVLTITQMLREHGVVGKFVEFYGDGVSAVPLANRATIGNMSPEFGSTCAIFPIDDVTLDYLRLTGRPDDQVALVEAYAKEQGLWHDASREPRFSERLELDLSTVVPSIAGPKRPQDRIEVSVAKESFRKVLPTYVSHSEGDAGAASSFPASDPTPGGSADGQNGGDKPADADPAAGRPSKKVPVKLADGREFEIDHGIVAISSITSCTNTSNPSVMLAAALLAKNAVEKGLTTKPWVKTSMAPGSKVVTDYYEKAALWPYLEKLGFHLVGYGCTTCIGNSGPLIEEVSQAIQDNDLAVTSVLSGNRNFEGRINPDVKMNYLASPPLVIAYALAGTMDFDFETDPLGTDSTGTDVYLKDIWPAPADVESTIASSINKGMFTKDYADVFAGDERWKALPTPEGDTFAWEAESTYVRKPPYFEGMQAEPSPVEDISGARVLAKLGDSVTTDHISPAGAIKSDSPAGKYLSEHGVERKDFNSYGSRRGNHEIMVRGTFANIRLRNQLLDDVEGGFTRDFTQDGSPQAAIFDASANYQEAGIPLVVLGGKEYGSGSSRDWAAKGTRLLGVKAVITESFERIHRSNLIGMGVLPLQFPQGQNAESLGLDGTETFDISGITALNEGTTPKTVHVTATKTDGAEVEFDAVVRIDTPGEADYFRNDGILQYVLRSLVAQK</sequence>
<evidence type="ECO:0000259" key="13">
    <source>
        <dbReference type="Pfam" id="PF00330"/>
    </source>
</evidence>
<dbReference type="InterPro" id="IPR044137">
    <property type="entry name" value="AcnA_IRP_Swivel"/>
</dbReference>
<dbReference type="KEGG" id="lmoi:VV02_16390"/>
<dbReference type="PRINTS" id="PR00415">
    <property type="entry name" value="ACONITASE"/>
</dbReference>
<dbReference type="InterPro" id="IPR001030">
    <property type="entry name" value="Acoase/IPM_deHydtase_lsu_aba"/>
</dbReference>
<reference evidence="15 16" key="1">
    <citation type="submission" date="2015-03" db="EMBL/GenBank/DDBJ databases">
        <title>Luteipulveratus halotolerans sp. nov., a novel actinobacterium (Dermacoccaceae) from Sarawak, Malaysia.</title>
        <authorList>
            <person name="Juboi H."/>
            <person name="Basik A."/>
            <person name="Shamsul S.S."/>
            <person name="Arnold P."/>
            <person name="Schmitt E.K."/>
            <person name="Sanglier J.-J."/>
            <person name="Yeo T."/>
        </authorList>
    </citation>
    <scope>NUCLEOTIDE SEQUENCE [LARGE SCALE GENOMIC DNA]</scope>
    <source>
        <strain evidence="15 16">MN07-A0370</strain>
    </source>
</reference>
<organism evidence="15 16">
    <name type="scientific">Luteipulveratus mongoliensis</name>
    <dbReference type="NCBI Taxonomy" id="571913"/>
    <lineage>
        <taxon>Bacteria</taxon>
        <taxon>Bacillati</taxon>
        <taxon>Actinomycetota</taxon>
        <taxon>Actinomycetes</taxon>
        <taxon>Micrococcales</taxon>
        <taxon>Dermacoccaceae</taxon>
        <taxon>Luteipulveratus</taxon>
    </lineage>
</organism>
<feature type="domain" description="Aconitase A/isopropylmalate dehydratase small subunit swivel" evidence="14">
    <location>
        <begin position="723"/>
        <end position="852"/>
    </location>
</feature>
<dbReference type="RefSeq" id="WP_052593151.1">
    <property type="nucleotide sequence ID" value="NZ_CP011112.1"/>
</dbReference>
<dbReference type="Gene3D" id="3.30.499.10">
    <property type="entry name" value="Aconitase, domain 3"/>
    <property type="match status" value="2"/>
</dbReference>
<gene>
    <name evidence="15" type="primary">acnA</name>
    <name evidence="15" type="ORF">VV02_16390</name>
</gene>
<dbReference type="InterPro" id="IPR006249">
    <property type="entry name" value="Aconitase/IRP2"/>
</dbReference>
<name>A0A0K1JK19_9MICO</name>
<comment type="pathway">
    <text evidence="2">Carbohydrate metabolism; tricarboxylic acid cycle; isocitrate from oxaloacetate: step 2/2.</text>
</comment>
<evidence type="ECO:0000256" key="10">
    <source>
        <dbReference type="ARBA" id="ARBA00023501"/>
    </source>
</evidence>
<dbReference type="PROSITE" id="PS00450">
    <property type="entry name" value="ACONITASE_1"/>
    <property type="match status" value="1"/>
</dbReference>
<dbReference type="NCBIfam" id="NF006757">
    <property type="entry name" value="PRK09277.1"/>
    <property type="match status" value="1"/>
</dbReference>
<keyword evidence="9 11" id="KW-0456">Lyase</keyword>
<dbReference type="GO" id="GO:0046872">
    <property type="term" value="F:metal ion binding"/>
    <property type="evidence" value="ECO:0007669"/>
    <property type="project" value="UniProtKB-KW"/>
</dbReference>
<dbReference type="PANTHER" id="PTHR11670">
    <property type="entry name" value="ACONITASE/IRON-RESPONSIVE ELEMENT FAMILY MEMBER"/>
    <property type="match status" value="1"/>
</dbReference>
<dbReference type="EC" id="4.2.1.3" evidence="11"/>
<dbReference type="OrthoDB" id="9764318at2"/>
<dbReference type="Proteomes" id="UP000066480">
    <property type="component" value="Chromosome"/>
</dbReference>
<evidence type="ECO:0000256" key="6">
    <source>
        <dbReference type="ARBA" id="ARBA00022884"/>
    </source>
</evidence>
<dbReference type="FunFam" id="3.30.499.10:FF:000009">
    <property type="entry name" value="Aconitate hydratase"/>
    <property type="match status" value="1"/>
</dbReference>
<keyword evidence="4" id="KW-0816">Tricarboxylic acid cycle</keyword>
<evidence type="ECO:0000313" key="16">
    <source>
        <dbReference type="Proteomes" id="UP000066480"/>
    </source>
</evidence>
<dbReference type="Pfam" id="PF00694">
    <property type="entry name" value="Aconitase_C"/>
    <property type="match status" value="1"/>
</dbReference>
<protein>
    <recommendedName>
        <fullName evidence="11">Aconitate hydratase</fullName>
        <shortName evidence="11">Aconitase</shortName>
        <ecNumber evidence="11">4.2.1.3</ecNumber>
    </recommendedName>
</protein>
<dbReference type="InterPro" id="IPR036008">
    <property type="entry name" value="Aconitase_4Fe-4S_dom"/>
</dbReference>
<dbReference type="InterPro" id="IPR015928">
    <property type="entry name" value="Aconitase/3IPM_dehydase_swvl"/>
</dbReference>
<dbReference type="AlphaFoldDB" id="A0A0K1JK19"/>
<dbReference type="GO" id="GO:0003723">
    <property type="term" value="F:RNA binding"/>
    <property type="evidence" value="ECO:0007669"/>
    <property type="project" value="UniProtKB-KW"/>
</dbReference>
<dbReference type="CDD" id="cd01580">
    <property type="entry name" value="AcnA_IRP_Swivel"/>
    <property type="match status" value="1"/>
</dbReference>
<evidence type="ECO:0000256" key="3">
    <source>
        <dbReference type="ARBA" id="ARBA00007185"/>
    </source>
</evidence>
<dbReference type="InterPro" id="IPR000573">
    <property type="entry name" value="AconitaseA/IPMdHydase_ssu_swvl"/>
</dbReference>
<feature type="region of interest" description="Disordered" evidence="12">
    <location>
        <begin position="397"/>
        <end position="441"/>
    </location>
</feature>